<feature type="domain" description="DUF5776" evidence="4">
    <location>
        <begin position="546"/>
        <end position="611"/>
    </location>
</feature>
<reference evidence="6" key="1">
    <citation type="journal article" date="2019" name="Int. J. Syst. Evol. Microbiol.">
        <title>The Global Catalogue of Microorganisms (GCM) 10K type strain sequencing project: providing services to taxonomists for standard genome sequencing and annotation.</title>
        <authorList>
            <consortium name="The Broad Institute Genomics Platform"/>
            <consortium name="The Broad Institute Genome Sequencing Center for Infectious Disease"/>
            <person name="Wu L."/>
            <person name="Ma J."/>
        </authorList>
    </citation>
    <scope>NUCLEOTIDE SEQUENCE [LARGE SCALE GENOMIC DNA]</scope>
    <source>
        <strain evidence="6">CCM 8905</strain>
    </source>
</reference>
<dbReference type="InterPro" id="IPR044081">
    <property type="entry name" value="DUF5776"/>
</dbReference>
<protein>
    <submittedName>
        <fullName evidence="5">DUF5776 domain-containing protein</fullName>
    </submittedName>
</protein>
<dbReference type="InterPro" id="IPR009459">
    <property type="entry name" value="MucBP_dom"/>
</dbReference>
<dbReference type="RefSeq" id="WP_125691330.1">
    <property type="nucleotide sequence ID" value="NZ_JBHSSK010000022.1"/>
</dbReference>
<evidence type="ECO:0000256" key="2">
    <source>
        <dbReference type="SAM" id="SignalP"/>
    </source>
</evidence>
<keyword evidence="6" id="KW-1185">Reference proteome</keyword>
<evidence type="ECO:0000259" key="3">
    <source>
        <dbReference type="Pfam" id="PF06458"/>
    </source>
</evidence>
<evidence type="ECO:0000259" key="4">
    <source>
        <dbReference type="Pfam" id="PF19087"/>
    </source>
</evidence>
<proteinExistence type="predicted"/>
<dbReference type="Proteomes" id="UP001596254">
    <property type="component" value="Unassembled WGS sequence"/>
</dbReference>
<feature type="signal peptide" evidence="2">
    <location>
        <begin position="1"/>
        <end position="29"/>
    </location>
</feature>
<gene>
    <name evidence="5" type="ORF">ACFP1G_07825</name>
</gene>
<comment type="caution">
    <text evidence="5">The sequence shown here is derived from an EMBL/GenBank/DDBJ whole genome shotgun (WGS) entry which is preliminary data.</text>
</comment>
<evidence type="ECO:0000256" key="1">
    <source>
        <dbReference type="ARBA" id="ARBA00022737"/>
    </source>
</evidence>
<dbReference type="Pfam" id="PF19087">
    <property type="entry name" value="DUF5776"/>
    <property type="match status" value="2"/>
</dbReference>
<organism evidence="5 6">
    <name type="scientific">Levilactobacillus tongjiangensis</name>
    <dbReference type="NCBI Taxonomy" id="2486023"/>
    <lineage>
        <taxon>Bacteria</taxon>
        <taxon>Bacillati</taxon>
        <taxon>Bacillota</taxon>
        <taxon>Bacilli</taxon>
        <taxon>Lactobacillales</taxon>
        <taxon>Lactobacillaceae</taxon>
        <taxon>Levilactobacillus</taxon>
    </lineage>
</organism>
<keyword evidence="2" id="KW-0732">Signal</keyword>
<evidence type="ECO:0000313" key="5">
    <source>
        <dbReference type="EMBL" id="MFC6207386.1"/>
    </source>
</evidence>
<dbReference type="Pfam" id="PF06458">
    <property type="entry name" value="MucBP"/>
    <property type="match status" value="1"/>
</dbReference>
<evidence type="ECO:0000313" key="6">
    <source>
        <dbReference type="Proteomes" id="UP001596254"/>
    </source>
</evidence>
<feature type="domain" description="MucBP" evidence="3">
    <location>
        <begin position="313"/>
        <end position="374"/>
    </location>
</feature>
<dbReference type="Gene3D" id="3.10.20.320">
    <property type="entry name" value="Putative peptidoglycan bound protein (lpxtg motif)"/>
    <property type="match status" value="1"/>
</dbReference>
<accession>A0ABW1STI8</accession>
<sequence length="615" mass="68110">MNRTTKKLTVSGLTLLLLGGLVSPVTANAETTDSDLPVAQGTTTREGQTYSVGSMEMPYTLMGSKTGNVKVYWFPKLPTTLTADQLENQTYLHELAAIYPDTPDLEDVLSGYRQALQDINLLPGESFIEFEYRHAEESGDIPDGMTKESYLESMGNAAYVTSWLLSESGKYTAKQITREELQQSYENNLKPRLTKMPGGDEQIVTFDRIFALDSSQESSFDAIFKAFYQGGRTSAYLNDVPEADVLKIDPAATERQTLARAKQPMTDFLKKQADGTYQLDGGFFTNFATYSSWFEEIVTPPATEKPTPAQSQPVTVHYVDADGKTIAADKTLTGELGAEYKSESQTISGYKLTKTPANATGKFTSSAQSVTYTYDAVIQTGSAGATAVPKGTVIYATKKIGLYKQATFTNKARKQWYHQKSRTNRPMFVVTGYAKSKNGVKRYKVKDVNHHSKTAGKTGYVTAKATYTTPVYYATTHKTVTVINPKGINAYSKKSLTGKRTHYQQGQVLKVKKIVSQNLTTRFVLSNGRYVTGNKQLVQAGKQQRAKTIRVQRGINRYQTANLTKKNGHYRRGTVLKVKGWTYSNANNFSKGDTLRYQVSGGYVTANGTYVRSIR</sequence>
<feature type="chain" id="PRO_5046557510" evidence="2">
    <location>
        <begin position="30"/>
        <end position="615"/>
    </location>
</feature>
<name>A0ABW1STI8_9LACO</name>
<dbReference type="EMBL" id="JBHSSK010000022">
    <property type="protein sequence ID" value="MFC6207386.1"/>
    <property type="molecule type" value="Genomic_DNA"/>
</dbReference>
<keyword evidence="1" id="KW-0677">Repeat</keyword>
<feature type="domain" description="DUF5776" evidence="4">
    <location>
        <begin position="472"/>
        <end position="538"/>
    </location>
</feature>